<sequence length="105" mass="10902">MMVGEMGGCAVFSCPPGLLPFIIGVFEESELTDVAVPGVPTFGAQPPSSVADLGVRTVIDYFGLFCENNKLMASIYPRGIAIGFSLVGADGSLNGKKAPATSMLW</sequence>
<dbReference type="Proteomes" id="UP000001940">
    <property type="component" value="Chromosome II"/>
</dbReference>
<name>O76599_CAEEL</name>
<dbReference type="UCSC" id="F16G10.1">
    <property type="organism name" value="c. elegans"/>
</dbReference>
<dbReference type="Pfam" id="PF02343">
    <property type="entry name" value="TRA-1_regulated"/>
    <property type="match status" value="1"/>
</dbReference>
<dbReference type="EMBL" id="BX284602">
    <property type="protein sequence ID" value="CCD69613.1"/>
    <property type="molecule type" value="Genomic_DNA"/>
</dbReference>
<reference evidence="1 2" key="1">
    <citation type="journal article" date="1998" name="Science">
        <title>Genome sequence of the nematode C. elegans: a platform for investigating biology.</title>
        <authorList>
            <consortium name="The C. elegans sequencing consortium"/>
            <person name="Sulson J.E."/>
            <person name="Waterston R."/>
        </authorList>
    </citation>
    <scope>NUCLEOTIDE SEQUENCE [LARGE SCALE GENOMIC DNA]</scope>
    <source>
        <strain evidence="1 2">Bristol N2</strain>
    </source>
</reference>
<dbReference type="InterPro" id="IPR003326">
    <property type="entry name" value="TRA-1_regulated"/>
</dbReference>
<dbReference type="HOGENOM" id="CLU_2239016_0_0_1"/>
<dbReference type="PaxDb" id="6239-F16G10.1"/>
<dbReference type="KEGG" id="cel:CELE_F16G10.1"/>
<dbReference type="AGR" id="WB:WBGene00017516"/>
<gene>
    <name evidence="1" type="ORF">CELE_F16G10.1</name>
    <name evidence="1 3" type="ORF">F16G10.1</name>
</gene>
<evidence type="ECO:0000313" key="1">
    <source>
        <dbReference type="EMBL" id="CCD69613.1"/>
    </source>
</evidence>
<proteinExistence type="predicted"/>
<evidence type="ECO:0000313" key="3">
    <source>
        <dbReference type="WormBase" id="F16G10.1"/>
    </source>
</evidence>
<dbReference type="AlphaFoldDB" id="O76599"/>
<dbReference type="InParanoid" id="O76599"/>
<accession>O76599</accession>
<organism evidence="1 2">
    <name type="scientific">Caenorhabditis elegans</name>
    <dbReference type="NCBI Taxonomy" id="6239"/>
    <lineage>
        <taxon>Eukaryota</taxon>
        <taxon>Metazoa</taxon>
        <taxon>Ecdysozoa</taxon>
        <taxon>Nematoda</taxon>
        <taxon>Chromadorea</taxon>
        <taxon>Rhabditida</taxon>
        <taxon>Rhabditina</taxon>
        <taxon>Rhabditomorpha</taxon>
        <taxon>Rhabditoidea</taxon>
        <taxon>Rhabditidae</taxon>
        <taxon>Peloderinae</taxon>
        <taxon>Caenorhabditis</taxon>
    </lineage>
</organism>
<keyword evidence="2" id="KW-1185">Reference proteome</keyword>
<dbReference type="PhylomeDB" id="O76599"/>
<dbReference type="RefSeq" id="NP_494268.2">
    <property type="nucleotide sequence ID" value="NM_061867.2"/>
</dbReference>
<evidence type="ECO:0000313" key="2">
    <source>
        <dbReference type="Proteomes" id="UP000001940"/>
    </source>
</evidence>
<protein>
    <submittedName>
        <fullName evidence="1">Glutaminase</fullName>
    </submittedName>
</protein>
<dbReference type="WormBase" id="F16G10.1">
    <property type="protein sequence ID" value="CE45997"/>
    <property type="gene ID" value="WBGene00017516"/>
</dbReference>
<dbReference type="CTD" id="184576"/>
<dbReference type="GeneID" id="184576"/>